<reference evidence="2 3" key="1">
    <citation type="submission" date="2019-02" db="EMBL/GenBank/DDBJ databases">
        <title>Deep-cultivation of Planctomycetes and their phenomic and genomic characterization uncovers novel biology.</title>
        <authorList>
            <person name="Wiegand S."/>
            <person name="Jogler M."/>
            <person name="Boedeker C."/>
            <person name="Pinto D."/>
            <person name="Vollmers J."/>
            <person name="Rivas-Marin E."/>
            <person name="Kohn T."/>
            <person name="Peeters S.H."/>
            <person name="Heuer A."/>
            <person name="Rast P."/>
            <person name="Oberbeckmann S."/>
            <person name="Bunk B."/>
            <person name="Jeske O."/>
            <person name="Meyerdierks A."/>
            <person name="Storesund J.E."/>
            <person name="Kallscheuer N."/>
            <person name="Luecker S."/>
            <person name="Lage O.M."/>
            <person name="Pohl T."/>
            <person name="Merkel B.J."/>
            <person name="Hornburger P."/>
            <person name="Mueller R.-W."/>
            <person name="Bruemmer F."/>
            <person name="Labrenz M."/>
            <person name="Spormann A.M."/>
            <person name="Op den Camp H."/>
            <person name="Overmann J."/>
            <person name="Amann R."/>
            <person name="Jetten M.S.M."/>
            <person name="Mascher T."/>
            <person name="Medema M.H."/>
            <person name="Devos D.P."/>
            <person name="Kaster A.-K."/>
            <person name="Ovreas L."/>
            <person name="Rohde M."/>
            <person name="Galperin M.Y."/>
            <person name="Jogler C."/>
        </authorList>
    </citation>
    <scope>NUCLEOTIDE SEQUENCE [LARGE SCALE GENOMIC DNA]</scope>
    <source>
        <strain evidence="2 3">Pla175</strain>
    </source>
</reference>
<gene>
    <name evidence="2" type="ORF">Pla175_07320</name>
</gene>
<dbReference type="AlphaFoldDB" id="A0A518D7A9"/>
<dbReference type="RefSeq" id="WP_145281337.1">
    <property type="nucleotide sequence ID" value="NZ_CP036291.1"/>
</dbReference>
<dbReference type="OrthoDB" id="4241492at2"/>
<feature type="chain" id="PRO_5021988663" description="PEP-CTERM protein-sorting domain-containing protein" evidence="1">
    <location>
        <begin position="38"/>
        <end position="255"/>
    </location>
</feature>
<name>A0A518D7A9_9BACT</name>
<feature type="signal peptide" evidence="1">
    <location>
        <begin position="1"/>
        <end position="37"/>
    </location>
</feature>
<evidence type="ECO:0000256" key="1">
    <source>
        <dbReference type="SAM" id="SignalP"/>
    </source>
</evidence>
<accession>A0A518D7A9</accession>
<protein>
    <recommendedName>
        <fullName evidence="4">PEP-CTERM protein-sorting domain-containing protein</fullName>
    </recommendedName>
</protein>
<keyword evidence="1" id="KW-0732">Signal</keyword>
<dbReference type="Gene3D" id="2.60.120.260">
    <property type="entry name" value="Galactose-binding domain-like"/>
    <property type="match status" value="1"/>
</dbReference>
<evidence type="ECO:0008006" key="4">
    <source>
        <dbReference type="Google" id="ProtNLM"/>
    </source>
</evidence>
<evidence type="ECO:0000313" key="2">
    <source>
        <dbReference type="EMBL" id="QDU87373.1"/>
    </source>
</evidence>
<dbReference type="EMBL" id="CP036291">
    <property type="protein sequence ID" value="QDU87373.1"/>
    <property type="molecule type" value="Genomic_DNA"/>
</dbReference>
<dbReference type="Proteomes" id="UP000317429">
    <property type="component" value="Chromosome"/>
</dbReference>
<evidence type="ECO:0000313" key="3">
    <source>
        <dbReference type="Proteomes" id="UP000317429"/>
    </source>
</evidence>
<dbReference type="KEGG" id="pnd:Pla175_07320"/>
<keyword evidence="3" id="KW-1185">Reference proteome</keyword>
<proteinExistence type="predicted"/>
<organism evidence="2 3">
    <name type="scientific">Pirellulimonas nuda</name>
    <dbReference type="NCBI Taxonomy" id="2528009"/>
    <lineage>
        <taxon>Bacteria</taxon>
        <taxon>Pseudomonadati</taxon>
        <taxon>Planctomycetota</taxon>
        <taxon>Planctomycetia</taxon>
        <taxon>Pirellulales</taxon>
        <taxon>Lacipirellulaceae</taxon>
        <taxon>Pirellulimonas</taxon>
    </lineage>
</organism>
<sequence precursor="true">MTRMLSSRPVLMSVRRAHGSLAICCLALMALAGSADAQSVVVQAEGFASATNWTVVNSPDASGGQYATATVHTLNDRTLAPASYNVEVPSAGEYSLYVRAYVTAVDPNPARMAAGADQNDSVFIFDGFGGAPNLGVGAANERLNELFQDVSVGGIGVEQWGWVNASAGVAVETGIPGVLNSPQYKYTAAAAGPHVFNFSGREDGIHLDAFVFSLDPALSVAELDRLTQVPEPACLLLAIVGACGLAGATRRHRRG</sequence>